<dbReference type="EMBL" id="BARW01039521">
    <property type="protein sequence ID" value="GAJ20994.1"/>
    <property type="molecule type" value="Genomic_DNA"/>
</dbReference>
<reference evidence="1" key="1">
    <citation type="journal article" date="2014" name="Front. Microbiol.">
        <title>High frequency of phylogenetically diverse reductive dehalogenase-homologous genes in deep subseafloor sedimentary metagenomes.</title>
        <authorList>
            <person name="Kawai M."/>
            <person name="Futagami T."/>
            <person name="Toyoda A."/>
            <person name="Takaki Y."/>
            <person name="Nishi S."/>
            <person name="Hori S."/>
            <person name="Arai W."/>
            <person name="Tsubouchi T."/>
            <person name="Morono Y."/>
            <person name="Uchiyama I."/>
            <person name="Ito T."/>
            <person name="Fujiyama A."/>
            <person name="Inagaki F."/>
            <person name="Takami H."/>
        </authorList>
    </citation>
    <scope>NUCLEOTIDE SEQUENCE</scope>
    <source>
        <strain evidence="1">Expedition CK06-06</strain>
    </source>
</reference>
<sequence>LYLLLQGQWQKSLLNGAANTELLINCPFIIGQGNT</sequence>
<proteinExistence type="predicted"/>
<name>X1UU73_9ZZZZ</name>
<evidence type="ECO:0000313" key="1">
    <source>
        <dbReference type="EMBL" id="GAJ20994.1"/>
    </source>
</evidence>
<comment type="caution">
    <text evidence="1">The sequence shown here is derived from an EMBL/GenBank/DDBJ whole genome shotgun (WGS) entry which is preliminary data.</text>
</comment>
<feature type="non-terminal residue" evidence="1">
    <location>
        <position position="1"/>
    </location>
</feature>
<gene>
    <name evidence="1" type="ORF">S12H4_60159</name>
</gene>
<dbReference type="AlphaFoldDB" id="X1UU73"/>
<accession>X1UU73</accession>
<protein>
    <submittedName>
        <fullName evidence="1">Uncharacterized protein</fullName>
    </submittedName>
</protein>
<organism evidence="1">
    <name type="scientific">marine sediment metagenome</name>
    <dbReference type="NCBI Taxonomy" id="412755"/>
    <lineage>
        <taxon>unclassified sequences</taxon>
        <taxon>metagenomes</taxon>
        <taxon>ecological metagenomes</taxon>
    </lineage>
</organism>